<dbReference type="AlphaFoldDB" id="A0AB38A5X1"/>
<dbReference type="RefSeq" id="WP_002563275.1">
    <property type="nucleotide sequence ID" value="NZ_CALJSN010000006.1"/>
</dbReference>
<reference evidence="2 3" key="1">
    <citation type="submission" date="2016-10" db="EMBL/GenBank/DDBJ databases">
        <authorList>
            <person name="Varghese N."/>
            <person name="Submissions S."/>
        </authorList>
    </citation>
    <scope>NUCLEOTIDE SEQUENCE [LARGE SCALE GENOMIC DNA]</scope>
    <source>
        <strain evidence="2 3">DSM 20586</strain>
    </source>
</reference>
<accession>A0AB38A5X1</accession>
<comment type="caution">
    <text evidence="2">The sequence shown here is derived from an EMBL/GenBank/DDBJ whole genome shotgun (WGS) entry which is preliminary data.</text>
</comment>
<dbReference type="Proteomes" id="UP000183687">
    <property type="component" value="Unassembled WGS sequence"/>
</dbReference>
<protein>
    <recommendedName>
        <fullName evidence="1">Putative nitroreductase TM1586 domain-containing protein</fullName>
    </recommendedName>
</protein>
<dbReference type="GO" id="GO:0016491">
    <property type="term" value="F:oxidoreductase activity"/>
    <property type="evidence" value="ECO:0007669"/>
    <property type="project" value="InterPro"/>
</dbReference>
<evidence type="ECO:0000313" key="3">
    <source>
        <dbReference type="Proteomes" id="UP000183687"/>
    </source>
</evidence>
<evidence type="ECO:0000313" key="2">
    <source>
        <dbReference type="EMBL" id="SEB56866.1"/>
    </source>
</evidence>
<name>A0AB38A5X1_9ACTN</name>
<sequence length="249" mass="27001">MSLAPTTNSMELIRQRHAVRSYTAQPLPQSIVQALQYEVDQVNAESGLSFKLMVNEPTAFAGFLAHYGKFSGVSNYLVIAGPQDKHLDELCGYYGEKVELKAVELGLNSCWVALTFSKAKVKQLVASGHRLLCVIALGFGTTQGVQHAFKSAASRFVGLPSTAASSNKKERTWFEAGCEAAKYAPTVLNQQAYCITQTSETTARIENKGGPSSGIDLGIVRYHFELGAAHGAGQTTFVWDNPLPRLIIK</sequence>
<gene>
    <name evidence="2" type="ORF">SAMN04489746_0625</name>
</gene>
<proteinExistence type="predicted"/>
<dbReference type="Gene3D" id="3.40.109.10">
    <property type="entry name" value="NADH Oxidase"/>
    <property type="match status" value="1"/>
</dbReference>
<dbReference type="SUPFAM" id="SSF55469">
    <property type="entry name" value="FMN-dependent nitroreductase-like"/>
    <property type="match status" value="1"/>
</dbReference>
<dbReference type="Pfam" id="PF14512">
    <property type="entry name" value="TM1586_NiRdase"/>
    <property type="match status" value="1"/>
</dbReference>
<dbReference type="InterPro" id="IPR029478">
    <property type="entry name" value="TM1586_NiRdase"/>
</dbReference>
<dbReference type="EMBL" id="FNSH01000001">
    <property type="protein sequence ID" value="SEB56866.1"/>
    <property type="molecule type" value="Genomic_DNA"/>
</dbReference>
<dbReference type="InterPro" id="IPR000415">
    <property type="entry name" value="Nitroreductase-like"/>
</dbReference>
<evidence type="ECO:0000259" key="1">
    <source>
        <dbReference type="Pfam" id="PF14512"/>
    </source>
</evidence>
<organism evidence="2 3">
    <name type="scientific">Atopobium minutum</name>
    <dbReference type="NCBI Taxonomy" id="1381"/>
    <lineage>
        <taxon>Bacteria</taxon>
        <taxon>Bacillati</taxon>
        <taxon>Actinomycetota</taxon>
        <taxon>Coriobacteriia</taxon>
        <taxon>Coriobacteriales</taxon>
        <taxon>Atopobiaceae</taxon>
        <taxon>Atopobium</taxon>
    </lineage>
</organism>
<feature type="domain" description="Putative nitroreductase TM1586" evidence="1">
    <location>
        <begin position="10"/>
        <end position="228"/>
    </location>
</feature>